<sequence>MCTMKAGVSLLMHDCGVCVCVCGVCGCCQEKDEERRRQLRERARQLIAEARSGVRMAEMPLYGDTTAGDKLKARKILHLPPEMLRQV</sequence>
<evidence type="ECO:0000256" key="1">
    <source>
        <dbReference type="SAM" id="SignalP"/>
    </source>
</evidence>
<feature type="chain" id="PRO_5006144949" evidence="1">
    <location>
        <begin position="19"/>
        <end position="87"/>
    </location>
</feature>
<evidence type="ECO:0000313" key="3">
    <source>
        <dbReference type="Proteomes" id="UP000034805"/>
    </source>
</evidence>
<accession>A0A0P7WZL9</accession>
<evidence type="ECO:0000313" key="2">
    <source>
        <dbReference type="EMBL" id="KPP67460.1"/>
    </source>
</evidence>
<dbReference type="EMBL" id="JARO02005038">
    <property type="protein sequence ID" value="KPP67460.1"/>
    <property type="molecule type" value="Genomic_DNA"/>
</dbReference>
<name>A0A0P7WZL9_SCLFO</name>
<protein>
    <submittedName>
        <fullName evidence="2">Uncharacterized protein</fullName>
    </submittedName>
</protein>
<organism evidence="2 3">
    <name type="scientific">Scleropages formosus</name>
    <name type="common">Asian bonytongue</name>
    <name type="synonym">Osteoglossum formosum</name>
    <dbReference type="NCBI Taxonomy" id="113540"/>
    <lineage>
        <taxon>Eukaryota</taxon>
        <taxon>Metazoa</taxon>
        <taxon>Chordata</taxon>
        <taxon>Craniata</taxon>
        <taxon>Vertebrata</taxon>
        <taxon>Euteleostomi</taxon>
        <taxon>Actinopterygii</taxon>
        <taxon>Neopterygii</taxon>
        <taxon>Teleostei</taxon>
        <taxon>Osteoglossocephala</taxon>
        <taxon>Osteoglossomorpha</taxon>
        <taxon>Osteoglossiformes</taxon>
        <taxon>Osteoglossidae</taxon>
        <taxon>Scleropages</taxon>
    </lineage>
</organism>
<keyword evidence="1" id="KW-0732">Signal</keyword>
<dbReference type="AlphaFoldDB" id="A0A0P7WZL9"/>
<dbReference type="Proteomes" id="UP000034805">
    <property type="component" value="Unassembled WGS sequence"/>
</dbReference>
<gene>
    <name evidence="2" type="ORF">Z043_113952</name>
</gene>
<proteinExistence type="predicted"/>
<dbReference type="PROSITE" id="PS51257">
    <property type="entry name" value="PROKAR_LIPOPROTEIN"/>
    <property type="match status" value="1"/>
</dbReference>
<feature type="signal peptide" evidence="1">
    <location>
        <begin position="1"/>
        <end position="18"/>
    </location>
</feature>
<reference evidence="2 3" key="1">
    <citation type="submission" date="2015-08" db="EMBL/GenBank/DDBJ databases">
        <title>The genome of the Asian arowana (Scleropages formosus).</title>
        <authorList>
            <person name="Tan M.H."/>
            <person name="Gan H.M."/>
            <person name="Croft L.J."/>
            <person name="Austin C.M."/>
        </authorList>
    </citation>
    <scope>NUCLEOTIDE SEQUENCE [LARGE SCALE GENOMIC DNA]</scope>
    <source>
        <strain evidence="2">Aro1</strain>
    </source>
</reference>
<comment type="caution">
    <text evidence="2">The sequence shown here is derived from an EMBL/GenBank/DDBJ whole genome shotgun (WGS) entry which is preliminary data.</text>
</comment>